<sequence>MGFVGNSAPSFEELSGEDEGGDGCDELITEVPKEKKPRLIETISLEPSIPKAPKYGKRSNTALVSQIAHLLKSTSDPNPRSN</sequence>
<reference evidence="2" key="1">
    <citation type="submission" date="2016-11" db="UniProtKB">
        <authorList>
            <consortium name="WormBaseParasite"/>
        </authorList>
    </citation>
    <scope>IDENTIFICATION</scope>
    <source>
        <strain evidence="2">KR3021</strain>
    </source>
</reference>
<protein>
    <submittedName>
        <fullName evidence="2">Uncharacterized protein</fullName>
    </submittedName>
</protein>
<proteinExistence type="predicted"/>
<dbReference type="Proteomes" id="UP000095286">
    <property type="component" value="Unplaced"/>
</dbReference>
<organism evidence="1 2">
    <name type="scientific">Rhabditophanes sp. KR3021</name>
    <dbReference type="NCBI Taxonomy" id="114890"/>
    <lineage>
        <taxon>Eukaryota</taxon>
        <taxon>Metazoa</taxon>
        <taxon>Ecdysozoa</taxon>
        <taxon>Nematoda</taxon>
        <taxon>Chromadorea</taxon>
        <taxon>Rhabditida</taxon>
        <taxon>Tylenchina</taxon>
        <taxon>Panagrolaimomorpha</taxon>
        <taxon>Strongyloidoidea</taxon>
        <taxon>Alloionematidae</taxon>
        <taxon>Rhabditophanes</taxon>
    </lineage>
</organism>
<name>A0AC35TY73_9BILA</name>
<dbReference type="WBParaSite" id="RSKR_0000554200.1">
    <property type="protein sequence ID" value="RSKR_0000554200.1"/>
    <property type="gene ID" value="RSKR_0000554200"/>
</dbReference>
<evidence type="ECO:0000313" key="1">
    <source>
        <dbReference type="Proteomes" id="UP000095286"/>
    </source>
</evidence>
<accession>A0AC35TY73</accession>
<evidence type="ECO:0000313" key="2">
    <source>
        <dbReference type="WBParaSite" id="RSKR_0000554200.1"/>
    </source>
</evidence>